<reference evidence="3 4" key="1">
    <citation type="submission" date="2016-04" db="EMBL/GenBank/DDBJ databases">
        <title>Reclassification of Paraburkholderia panaciterrae (Farh et al. 2015) Dobritsa &amp; Samadpour 2016 as a later homotypic synonym of Paraburkholderia ginsengiterrae (Farh et al. 2015) Dobritsa &amp; Samadpour 2016.</title>
        <authorList>
            <person name="Dobritsa A.P."/>
            <person name="Kutumbaka K."/>
            <person name="Samadpour M."/>
        </authorList>
    </citation>
    <scope>NUCLEOTIDE SEQUENCE [LARGE SCALE GENOMIC DNA]</scope>
    <source>
        <strain evidence="1 4">DCY85</strain>
        <strain evidence="2 3">DCY85-1</strain>
    </source>
</reference>
<evidence type="ECO:0000313" key="3">
    <source>
        <dbReference type="Proteomes" id="UP000077961"/>
    </source>
</evidence>
<evidence type="ECO:0000313" key="2">
    <source>
        <dbReference type="EMBL" id="OAJ61896.1"/>
    </source>
</evidence>
<sequence>MKYTGMFRVIGGSVIVYYKDEIKFASHGMNLPDVVARWLLTDVCRKLQRKGRKATGGQT</sequence>
<organism evidence="1 4">
    <name type="scientific">Paraburkholderia ginsengiterrae</name>
    <dbReference type="NCBI Taxonomy" id="1462993"/>
    <lineage>
        <taxon>Bacteria</taxon>
        <taxon>Pseudomonadati</taxon>
        <taxon>Pseudomonadota</taxon>
        <taxon>Betaproteobacteria</taxon>
        <taxon>Burkholderiales</taxon>
        <taxon>Burkholderiaceae</taxon>
        <taxon>Paraburkholderia</taxon>
    </lineage>
</organism>
<dbReference type="OrthoDB" id="9102133at2"/>
<protein>
    <submittedName>
        <fullName evidence="1">Uncharacterized protein</fullName>
    </submittedName>
</protein>
<dbReference type="Proteomes" id="UP000077961">
    <property type="component" value="Unassembled WGS sequence"/>
</dbReference>
<accession>A0A1A9N4F6</accession>
<proteinExistence type="predicted"/>
<evidence type="ECO:0000313" key="1">
    <source>
        <dbReference type="EMBL" id="OAJ56087.1"/>
    </source>
</evidence>
<dbReference type="EMBL" id="LXKA01000336">
    <property type="protein sequence ID" value="OAJ56087.1"/>
    <property type="molecule type" value="Genomic_DNA"/>
</dbReference>
<dbReference type="EMBL" id="LXJZ01000070">
    <property type="protein sequence ID" value="OAJ61896.1"/>
    <property type="molecule type" value="Genomic_DNA"/>
</dbReference>
<name>A0A1A9N4F6_9BURK</name>
<dbReference type="Proteomes" id="UP000078116">
    <property type="component" value="Unassembled WGS sequence"/>
</dbReference>
<gene>
    <name evidence="2" type="ORF">A6V36_22415</name>
    <name evidence="1" type="ORF">A6V37_32050</name>
</gene>
<comment type="caution">
    <text evidence="1">The sequence shown here is derived from an EMBL/GenBank/DDBJ whole genome shotgun (WGS) entry which is preliminary data.</text>
</comment>
<keyword evidence="3" id="KW-1185">Reference proteome</keyword>
<evidence type="ECO:0000313" key="4">
    <source>
        <dbReference type="Proteomes" id="UP000078116"/>
    </source>
</evidence>
<dbReference type="AlphaFoldDB" id="A0A1A9N4F6"/>